<dbReference type="Gene3D" id="1.20.58.890">
    <property type="match status" value="1"/>
</dbReference>
<dbReference type="GO" id="GO:0000774">
    <property type="term" value="F:adenyl-nucleotide exchange factor activity"/>
    <property type="evidence" value="ECO:0007669"/>
    <property type="project" value="InterPro"/>
</dbReference>
<evidence type="ECO:0000313" key="1">
    <source>
        <dbReference type="EMBL" id="KAJ8032928.1"/>
    </source>
</evidence>
<comment type="caution">
    <text evidence="1">The sequence shown here is derived from an EMBL/GenBank/DDBJ whole genome shotgun (WGS) entry which is preliminary data.</text>
</comment>
<sequence>MANNRQLSLVQAEDLTHEKIQETLDSLENGVDRMRELARLVRDDKETILSSLGALLNSPVLKETKGAEREELELRLDNLVKRCLSIEISVETIRNPNQELAFQRIRELMSSLVESAHSDLRRSKDTTERYLNSCLADPRGPVDERFQATLLECTAEDQKEVRKKLQDFLDRMEKANGLLSTFDPKLP</sequence>
<organism evidence="1 2">
    <name type="scientific">Holothuria leucospilota</name>
    <name type="common">Black long sea cucumber</name>
    <name type="synonym">Mertensiothuria leucospilota</name>
    <dbReference type="NCBI Taxonomy" id="206669"/>
    <lineage>
        <taxon>Eukaryota</taxon>
        <taxon>Metazoa</taxon>
        <taxon>Echinodermata</taxon>
        <taxon>Eleutherozoa</taxon>
        <taxon>Echinozoa</taxon>
        <taxon>Holothuroidea</taxon>
        <taxon>Aspidochirotacea</taxon>
        <taxon>Aspidochirotida</taxon>
        <taxon>Holothuriidae</taxon>
        <taxon>Holothuria</taxon>
    </lineage>
</organism>
<dbReference type="AlphaFoldDB" id="A0A9Q1BTK1"/>
<dbReference type="GO" id="GO:0050821">
    <property type="term" value="P:protein stabilization"/>
    <property type="evidence" value="ECO:0007669"/>
    <property type="project" value="TreeGrafter"/>
</dbReference>
<protein>
    <submittedName>
        <fullName evidence="1">BAG family molecular chaperone regulator 2</fullName>
    </submittedName>
</protein>
<dbReference type="GO" id="GO:0051087">
    <property type="term" value="F:protein-folding chaperone binding"/>
    <property type="evidence" value="ECO:0007669"/>
    <property type="project" value="InterPro"/>
</dbReference>
<reference evidence="1" key="1">
    <citation type="submission" date="2021-10" db="EMBL/GenBank/DDBJ databases">
        <title>Tropical sea cucumber genome reveals ecological adaptation and Cuvierian tubules defense mechanism.</title>
        <authorList>
            <person name="Chen T."/>
        </authorList>
    </citation>
    <scope>NUCLEOTIDE SEQUENCE</scope>
    <source>
        <strain evidence="1">Nanhai2018</strain>
        <tissue evidence="1">Muscle</tissue>
    </source>
</reference>
<dbReference type="PANTHER" id="PTHR12334">
    <property type="entry name" value="BAG FAMILY MOLECULAR CHAPERONE REGULATOR 2"/>
    <property type="match status" value="1"/>
</dbReference>
<dbReference type="Proteomes" id="UP001152320">
    <property type="component" value="Chromosome 11"/>
</dbReference>
<dbReference type="EMBL" id="JAIZAY010000011">
    <property type="protein sequence ID" value="KAJ8032928.1"/>
    <property type="molecule type" value="Genomic_DNA"/>
</dbReference>
<accession>A0A9Q1BTK1</accession>
<dbReference type="PANTHER" id="PTHR12334:SF6">
    <property type="entry name" value="BAG FAMILY MOLECULAR CHAPERONE REGULATOR 2"/>
    <property type="match status" value="1"/>
</dbReference>
<proteinExistence type="predicted"/>
<dbReference type="InterPro" id="IPR037689">
    <property type="entry name" value="BAG2"/>
</dbReference>
<name>A0A9Q1BTK1_HOLLE</name>
<evidence type="ECO:0000313" key="2">
    <source>
        <dbReference type="Proteomes" id="UP001152320"/>
    </source>
</evidence>
<gene>
    <name evidence="1" type="ORF">HOLleu_23020</name>
</gene>
<dbReference type="OrthoDB" id="6284251at2759"/>
<keyword evidence="2" id="KW-1185">Reference proteome</keyword>